<protein>
    <recommendedName>
        <fullName evidence="1">EF-hand domain-containing protein</fullName>
    </recommendedName>
</protein>
<reference evidence="2 3" key="1">
    <citation type="submission" date="2020-08" db="EMBL/GenBank/DDBJ databases">
        <title>Genomic Encyclopedia of Type Strains, Phase IV (KMG-IV): sequencing the most valuable type-strain genomes for metagenomic binning, comparative biology and taxonomic classification.</title>
        <authorList>
            <person name="Goeker M."/>
        </authorList>
    </citation>
    <scope>NUCLEOTIDE SEQUENCE [LARGE SCALE GENOMIC DNA]</scope>
    <source>
        <strain evidence="2 3">DSM 102189</strain>
    </source>
</reference>
<dbReference type="EMBL" id="JACIIV010000003">
    <property type="protein sequence ID" value="MBB6226296.1"/>
    <property type="molecule type" value="Genomic_DNA"/>
</dbReference>
<dbReference type="Pfam" id="PF13202">
    <property type="entry name" value="EF-hand_5"/>
    <property type="match status" value="1"/>
</dbReference>
<proteinExistence type="predicted"/>
<dbReference type="PROSITE" id="PS50222">
    <property type="entry name" value="EF_HAND_2"/>
    <property type="match status" value="1"/>
</dbReference>
<keyword evidence="3" id="KW-1185">Reference proteome</keyword>
<evidence type="ECO:0000313" key="2">
    <source>
        <dbReference type="EMBL" id="MBB6226296.1"/>
    </source>
</evidence>
<evidence type="ECO:0000259" key="1">
    <source>
        <dbReference type="PROSITE" id="PS50222"/>
    </source>
</evidence>
<dbReference type="Proteomes" id="UP000538147">
    <property type="component" value="Unassembled WGS sequence"/>
</dbReference>
<accession>A0A841L1V4</accession>
<feature type="domain" description="EF-hand" evidence="1">
    <location>
        <begin position="75"/>
        <end position="110"/>
    </location>
</feature>
<sequence>MALGLAFVALLAAGFVWTRDRPVAVAQTSLPPAAEEEADAPPMKAPRAEITPEQRELRRFDRYDKDRDERISRDEYLANRRKAFARADANGDGRLDFEEFAVVTSRRFAKADRDGDRALDGREFATTAVKRKPKAACKCEEEG</sequence>
<dbReference type="InterPro" id="IPR018247">
    <property type="entry name" value="EF_Hand_1_Ca_BS"/>
</dbReference>
<dbReference type="CDD" id="cd00051">
    <property type="entry name" value="EFh"/>
    <property type="match status" value="1"/>
</dbReference>
<gene>
    <name evidence="2" type="ORF">FHS79_000450</name>
</gene>
<comment type="caution">
    <text evidence="2">The sequence shown here is derived from an EMBL/GenBank/DDBJ whole genome shotgun (WGS) entry which is preliminary data.</text>
</comment>
<organism evidence="2 3">
    <name type="scientific">Polymorphobacter multimanifer</name>
    <dbReference type="NCBI Taxonomy" id="1070431"/>
    <lineage>
        <taxon>Bacteria</taxon>
        <taxon>Pseudomonadati</taxon>
        <taxon>Pseudomonadota</taxon>
        <taxon>Alphaproteobacteria</taxon>
        <taxon>Sphingomonadales</taxon>
        <taxon>Sphingosinicellaceae</taxon>
        <taxon>Polymorphobacter</taxon>
    </lineage>
</organism>
<dbReference type="Gene3D" id="1.10.238.10">
    <property type="entry name" value="EF-hand"/>
    <property type="match status" value="1"/>
</dbReference>
<dbReference type="GO" id="GO:0005509">
    <property type="term" value="F:calcium ion binding"/>
    <property type="evidence" value="ECO:0007669"/>
    <property type="project" value="InterPro"/>
</dbReference>
<name>A0A841L1V4_9SPHN</name>
<dbReference type="PROSITE" id="PS00018">
    <property type="entry name" value="EF_HAND_1"/>
    <property type="match status" value="2"/>
</dbReference>
<evidence type="ECO:0000313" key="3">
    <source>
        <dbReference type="Proteomes" id="UP000538147"/>
    </source>
</evidence>
<dbReference type="InterPro" id="IPR002048">
    <property type="entry name" value="EF_hand_dom"/>
</dbReference>
<dbReference type="AlphaFoldDB" id="A0A841L1V4"/>
<dbReference type="SUPFAM" id="SSF47473">
    <property type="entry name" value="EF-hand"/>
    <property type="match status" value="1"/>
</dbReference>
<dbReference type="InterPro" id="IPR011992">
    <property type="entry name" value="EF-hand-dom_pair"/>
</dbReference>